<evidence type="ECO:0000256" key="2">
    <source>
        <dbReference type="ARBA" id="ARBA00009085"/>
    </source>
</evidence>
<evidence type="ECO:0000256" key="7">
    <source>
        <dbReference type="ARBA" id="ARBA00022807"/>
    </source>
</evidence>
<dbReference type="PROSITE" id="PS50235">
    <property type="entry name" value="USP_3"/>
    <property type="match status" value="1"/>
</dbReference>
<gene>
    <name evidence="10" type="ORF">D5018_15800</name>
</gene>
<evidence type="ECO:0000313" key="10">
    <source>
        <dbReference type="EMBL" id="RLV58722.1"/>
    </source>
</evidence>
<evidence type="ECO:0000256" key="8">
    <source>
        <dbReference type="SAM" id="MobiDB-lite"/>
    </source>
</evidence>
<evidence type="ECO:0000313" key="11">
    <source>
        <dbReference type="Proteomes" id="UP000281474"/>
    </source>
</evidence>
<accession>A0A3L8PXC7</accession>
<dbReference type="RefSeq" id="WP_121839966.1">
    <property type="nucleotide sequence ID" value="NZ_ML014807.1"/>
</dbReference>
<dbReference type="InterPro" id="IPR028889">
    <property type="entry name" value="USP"/>
</dbReference>
<feature type="domain" description="USP" evidence="9">
    <location>
        <begin position="374"/>
        <end position="820"/>
    </location>
</feature>
<keyword evidence="5" id="KW-0833">Ubl conjugation pathway</keyword>
<organism evidence="10 11">
    <name type="scientific">Parashewanella curva</name>
    <dbReference type="NCBI Taxonomy" id="2338552"/>
    <lineage>
        <taxon>Bacteria</taxon>
        <taxon>Pseudomonadati</taxon>
        <taxon>Pseudomonadota</taxon>
        <taxon>Gammaproteobacteria</taxon>
        <taxon>Alteromonadales</taxon>
        <taxon>Shewanellaceae</taxon>
        <taxon>Parashewanella</taxon>
    </lineage>
</organism>
<evidence type="ECO:0000256" key="6">
    <source>
        <dbReference type="ARBA" id="ARBA00022801"/>
    </source>
</evidence>
<dbReference type="SUPFAM" id="SSF54001">
    <property type="entry name" value="Cysteine proteinases"/>
    <property type="match status" value="1"/>
</dbReference>
<dbReference type="GO" id="GO:0006508">
    <property type="term" value="P:proteolysis"/>
    <property type="evidence" value="ECO:0007669"/>
    <property type="project" value="UniProtKB-KW"/>
</dbReference>
<dbReference type="Pfam" id="PF00443">
    <property type="entry name" value="UCH"/>
    <property type="match status" value="1"/>
</dbReference>
<evidence type="ECO:0000256" key="1">
    <source>
        <dbReference type="ARBA" id="ARBA00000707"/>
    </source>
</evidence>
<keyword evidence="7" id="KW-0788">Thiol protease</keyword>
<dbReference type="InterPro" id="IPR001394">
    <property type="entry name" value="Peptidase_C19_UCH"/>
</dbReference>
<dbReference type="InterPro" id="IPR038765">
    <property type="entry name" value="Papain-like_cys_pep_sf"/>
</dbReference>
<dbReference type="GO" id="GO:0016579">
    <property type="term" value="P:protein deubiquitination"/>
    <property type="evidence" value="ECO:0007669"/>
    <property type="project" value="InterPro"/>
</dbReference>
<keyword evidence="6" id="KW-0378">Hydrolase</keyword>
<keyword evidence="11" id="KW-1185">Reference proteome</keyword>
<dbReference type="InterPro" id="IPR050185">
    <property type="entry name" value="Ub_carboxyl-term_hydrolase"/>
</dbReference>
<keyword evidence="4" id="KW-0645">Protease</keyword>
<sequence>MSRIGSKTQVPHTFYESQQERFSHENDKNIPRDIRSFSLLWIEKIKPVLPQGADKSEYRTQVSVEFYELFETKSKEAAEQKIVEIDKHLNGQLQLSLEFKQRYGNKDGYILVLKDANGDDVQRFTHIKLEQRSPQALLEAEAVSEQEVPSDFGFEIISQKGIPRTEEIETSIKWWPKSRFNPFSKSEKAKIVKPKAQKPTKAVSSPKLKESPKSKASSFQPRRGASAKTASDKTPQKVIFSNQKPDASASALQVKQTLEGKMIQSGLVKSHQQFDILFSRVDVLLYSELQLATRLAIYQKIQPTQKDDLLDEFFGLVLDAPYFDLSPDEIGNEFNSFPLVAKAAHTKITSKINVIPKVTDAHRAIEFGVTPKGAGLYNWGNTCFMNSALQLLSIHLKLSDGVAHLKRGIPLAAAKDIVLKALPSNDFSGIDENLEAEEIAKEKERIQIERAKLIDRWATIISGMQEEQLASQPVIIPEYPNVELTDKLVALIHFKNEFLKLQERLQMDVTESEAIASPAEQQQDFLKAYLHFAQITNRLNSLYIFDMFALEPQEFIFANIPQQDPQEFLMDIMDIFGLNLAEGSHIQTREVLHLNSTDGRTHLTSRLAPTPNPLAMANAPVEGREVTLDSYLEQFSREEELQKKEAFYWDDGVLERHKVKPENVITTKQIKFHAESSPPDQFIVQLKLFEKTDTKPTCIVQDGEGSQPKIKDVGLEVIHSLLENNRRVKVSMHIGEETEPTNVEYQVVGISCHAGSGVRIGHYTALKFNPDGSAVFLDDDVAVDWREFYKARDMNRSVNNLKEFCEQRELSGYLYSLKRVDAD</sequence>
<dbReference type="PANTHER" id="PTHR21646">
    <property type="entry name" value="UBIQUITIN CARBOXYL-TERMINAL HYDROLASE"/>
    <property type="match status" value="1"/>
</dbReference>
<comment type="catalytic activity">
    <reaction evidence="1">
        <text>Thiol-dependent hydrolysis of ester, thioester, amide, peptide and isopeptide bonds formed by the C-terminal Gly of ubiquitin (a 76-residue protein attached to proteins as an intracellular targeting signal).</text>
        <dbReference type="EC" id="3.4.19.12"/>
    </reaction>
</comment>
<dbReference type="AlphaFoldDB" id="A0A3L8PXC7"/>
<evidence type="ECO:0000256" key="5">
    <source>
        <dbReference type="ARBA" id="ARBA00022786"/>
    </source>
</evidence>
<proteinExistence type="inferred from homology"/>
<dbReference type="InterPro" id="IPR018200">
    <property type="entry name" value="USP_CS"/>
</dbReference>
<dbReference type="Gene3D" id="3.90.70.10">
    <property type="entry name" value="Cysteine proteinases"/>
    <property type="match status" value="1"/>
</dbReference>
<evidence type="ECO:0000256" key="4">
    <source>
        <dbReference type="ARBA" id="ARBA00022670"/>
    </source>
</evidence>
<name>A0A3L8PXC7_9GAMM</name>
<feature type="region of interest" description="Disordered" evidence="8">
    <location>
        <begin position="186"/>
        <end position="236"/>
    </location>
</feature>
<evidence type="ECO:0000256" key="3">
    <source>
        <dbReference type="ARBA" id="ARBA00012759"/>
    </source>
</evidence>
<dbReference type="PROSITE" id="PS00972">
    <property type="entry name" value="USP_1"/>
    <property type="match status" value="1"/>
</dbReference>
<reference evidence="10 11" key="1">
    <citation type="submission" date="2018-09" db="EMBL/GenBank/DDBJ databases">
        <title>Phylogeny of the Shewanellaceae, and recommendation for two new genera, Pseudoshewanella and Parashewanella.</title>
        <authorList>
            <person name="Wang G."/>
        </authorList>
    </citation>
    <scope>NUCLEOTIDE SEQUENCE [LARGE SCALE GENOMIC DNA]</scope>
    <source>
        <strain evidence="10 11">C51</strain>
    </source>
</reference>
<protein>
    <recommendedName>
        <fullName evidence="3">ubiquitinyl hydrolase 1</fullName>
        <ecNumber evidence="3">3.4.19.12</ecNumber>
    </recommendedName>
</protein>
<evidence type="ECO:0000259" key="9">
    <source>
        <dbReference type="PROSITE" id="PS50235"/>
    </source>
</evidence>
<dbReference type="OrthoDB" id="7066729at2"/>
<dbReference type="Proteomes" id="UP000281474">
    <property type="component" value="Unassembled WGS sequence"/>
</dbReference>
<comment type="caution">
    <text evidence="10">The sequence shown here is derived from an EMBL/GenBank/DDBJ whole genome shotgun (WGS) entry which is preliminary data.</text>
</comment>
<comment type="similarity">
    <text evidence="2">Belongs to the peptidase C19 family.</text>
</comment>
<dbReference type="PANTHER" id="PTHR21646:SF24">
    <property type="entry name" value="UBIQUITIN CARBOXYL-TERMINAL HYDROLASE"/>
    <property type="match status" value="1"/>
</dbReference>
<dbReference type="EMBL" id="QZEI01000058">
    <property type="protein sequence ID" value="RLV58722.1"/>
    <property type="molecule type" value="Genomic_DNA"/>
</dbReference>
<dbReference type="GO" id="GO:0004843">
    <property type="term" value="F:cysteine-type deubiquitinase activity"/>
    <property type="evidence" value="ECO:0007669"/>
    <property type="project" value="UniProtKB-EC"/>
</dbReference>
<dbReference type="EC" id="3.4.19.12" evidence="3"/>
<dbReference type="CDD" id="cd02257">
    <property type="entry name" value="Peptidase_C19"/>
    <property type="match status" value="2"/>
</dbReference>